<gene>
    <name evidence="2" type="ORF">PAC_15875</name>
</gene>
<dbReference type="InterPro" id="IPR032675">
    <property type="entry name" value="LRR_dom_sf"/>
</dbReference>
<dbReference type="OrthoDB" id="5213490at2759"/>
<dbReference type="Proteomes" id="UP000184330">
    <property type="component" value="Unassembled WGS sequence"/>
</dbReference>
<dbReference type="SUPFAM" id="SSF52058">
    <property type="entry name" value="L domain-like"/>
    <property type="match status" value="1"/>
</dbReference>
<protein>
    <submittedName>
        <fullName evidence="2">Uncharacterized protein</fullName>
    </submittedName>
</protein>
<organism evidence="2 3">
    <name type="scientific">Phialocephala subalpina</name>
    <dbReference type="NCBI Taxonomy" id="576137"/>
    <lineage>
        <taxon>Eukaryota</taxon>
        <taxon>Fungi</taxon>
        <taxon>Dikarya</taxon>
        <taxon>Ascomycota</taxon>
        <taxon>Pezizomycotina</taxon>
        <taxon>Leotiomycetes</taxon>
        <taxon>Helotiales</taxon>
        <taxon>Mollisiaceae</taxon>
        <taxon>Phialocephala</taxon>
        <taxon>Phialocephala fortinii species complex</taxon>
    </lineage>
</organism>
<proteinExistence type="predicted"/>
<name>A0A1L7XLP7_9HELO</name>
<accession>A0A1L7XLP7</accession>
<evidence type="ECO:0000313" key="2">
    <source>
        <dbReference type="EMBL" id="CZR65975.1"/>
    </source>
</evidence>
<dbReference type="AlphaFoldDB" id="A0A1L7XLP7"/>
<reference evidence="2 3" key="1">
    <citation type="submission" date="2016-03" db="EMBL/GenBank/DDBJ databases">
        <authorList>
            <person name="Ploux O."/>
        </authorList>
    </citation>
    <scope>NUCLEOTIDE SEQUENCE [LARGE SCALE GENOMIC DNA]</scope>
    <source>
        <strain evidence="2 3">UAMH 11012</strain>
    </source>
</reference>
<sequence>MLPSYQEAITGPDIPSLIAPFLDLKGLQAANRVNKTWCKAMSRYLWADPIRSFAASARPFYQTARFKLNSGHNPKYRKELRDLVTTIDYGPLLARIHAPALRRDFNEHEMEISFNWIFQHAGLFKNLRFIILDGLTRAGDDEEVEHSEQGTRILLLSARHIPFSRLENVLTKTLFMDLIFLDLSYTCRPEDLNIQSRLDNLRILKLRGLRLTKIPRFVLVLGKQLWSLDLRDNLLDGIDIVHVLRTCFQENYPNLVRDQHPHDDIHHLYDDPPVYHRIDEGHNPTTDFAQLRPDSASSFIKYVTDNGNLYSRNGVLSFEDPVYVRTGLTHLYISGNRLKSSTIKLVLESQNRLQVLDVGSVRLDSAQIQYKAIYGIDRGVERISPIFGSRLEKLRIHHSAVTRIPTILQFFTATGFDPECLQQAESMHNPEWSRLSPLAHHRLRSLTLTDIPTKSYGPMIEQLTGLLTELADQEEKLAAARAAMPNNRRAPQVLGGLRTLRLEFLPEAPAPETSSVSGDRDADGFLSKSLGDFSFFGGSGGAEWVEKKRSGPTREKANGKGKGKEKEEGPRDVVEELKKFRRTQKPAGWGGVLELVWPQGH</sequence>
<keyword evidence="3" id="KW-1185">Reference proteome</keyword>
<dbReference type="EMBL" id="FJOG01000034">
    <property type="protein sequence ID" value="CZR65975.1"/>
    <property type="molecule type" value="Genomic_DNA"/>
</dbReference>
<evidence type="ECO:0000256" key="1">
    <source>
        <dbReference type="SAM" id="MobiDB-lite"/>
    </source>
</evidence>
<evidence type="ECO:0000313" key="3">
    <source>
        <dbReference type="Proteomes" id="UP000184330"/>
    </source>
</evidence>
<dbReference type="Gene3D" id="3.80.10.10">
    <property type="entry name" value="Ribonuclease Inhibitor"/>
    <property type="match status" value="1"/>
</dbReference>
<feature type="region of interest" description="Disordered" evidence="1">
    <location>
        <begin position="544"/>
        <end position="573"/>
    </location>
</feature>